<protein>
    <submittedName>
        <fullName evidence="1">Uncharacterized protein</fullName>
    </submittedName>
</protein>
<sequence length="148" mass="16400">MLMVLLVLAVPHHHHLSNVCFVEERCETDGQINDRHTHHHSSGQESQADNCPVEQIRHIVKDDEHAQPIIQVAQQQPHWLCAHAADMHPHVQIVSPVGETPDPIVRLLEAHIASSGRRGPPALSYPLFLSSGRAVVNNCSAVSRTCSY</sequence>
<dbReference type="EMBL" id="UGTL01000001">
    <property type="protein sequence ID" value="SUB84859.1"/>
    <property type="molecule type" value="Genomic_DNA"/>
</dbReference>
<dbReference type="AlphaFoldDB" id="A0A379DWZ6"/>
<evidence type="ECO:0000313" key="1">
    <source>
        <dbReference type="EMBL" id="SUB84859.1"/>
    </source>
</evidence>
<proteinExistence type="predicted"/>
<reference evidence="1 2" key="1">
    <citation type="submission" date="2018-06" db="EMBL/GenBank/DDBJ databases">
        <authorList>
            <consortium name="Pathogen Informatics"/>
            <person name="Doyle S."/>
        </authorList>
    </citation>
    <scope>NUCLEOTIDE SEQUENCE [LARGE SCALE GENOMIC DNA]</scope>
    <source>
        <strain evidence="1 2">NCTC11157</strain>
    </source>
</reference>
<gene>
    <name evidence="1" type="ORF">NCTC11157_00578</name>
</gene>
<evidence type="ECO:0000313" key="2">
    <source>
        <dbReference type="Proteomes" id="UP000254072"/>
    </source>
</evidence>
<accession>A0A379DWZ6</accession>
<dbReference type="Proteomes" id="UP000254072">
    <property type="component" value="Unassembled WGS sequence"/>
</dbReference>
<name>A0A379DWZ6_9BACT</name>
<organism evidence="1 2">
    <name type="scientific">Prevotella disiens</name>
    <dbReference type="NCBI Taxonomy" id="28130"/>
    <lineage>
        <taxon>Bacteria</taxon>
        <taxon>Pseudomonadati</taxon>
        <taxon>Bacteroidota</taxon>
        <taxon>Bacteroidia</taxon>
        <taxon>Bacteroidales</taxon>
        <taxon>Prevotellaceae</taxon>
        <taxon>Prevotella</taxon>
    </lineage>
</organism>